<dbReference type="OrthoDB" id="3254930at2759"/>
<dbReference type="Pfam" id="PF14214">
    <property type="entry name" value="Helitron_like_N"/>
    <property type="match status" value="1"/>
</dbReference>
<sequence length="155" mass="17876">MYHDKRFQTDLYFPIIAFNHEQLKAGTTGSFLLARRRNFNSVASQLQKVNKSVLADLAKRMSEGERVKPETEDEKLCFSILDNLDHVGGHVKGSLTSKKYMNNEIWSLLAFKGAPSWFITFSPADNKHPICLYYADKDIYFKPELRASKERDLLI</sequence>
<evidence type="ECO:0000313" key="2">
    <source>
        <dbReference type="EMBL" id="KIM46620.1"/>
    </source>
</evidence>
<dbReference type="AlphaFoldDB" id="A0A0C3CCZ1"/>
<accession>A0A0C3CCZ1</accession>
<evidence type="ECO:0000313" key="3">
    <source>
        <dbReference type="Proteomes" id="UP000053424"/>
    </source>
</evidence>
<evidence type="ECO:0000259" key="1">
    <source>
        <dbReference type="Pfam" id="PF14214"/>
    </source>
</evidence>
<reference evidence="3" key="2">
    <citation type="submission" date="2015-01" db="EMBL/GenBank/DDBJ databases">
        <title>Evolutionary Origins and Diversification of the Mycorrhizal Mutualists.</title>
        <authorList>
            <consortium name="DOE Joint Genome Institute"/>
            <consortium name="Mycorrhizal Genomics Consortium"/>
            <person name="Kohler A."/>
            <person name="Kuo A."/>
            <person name="Nagy L.G."/>
            <person name="Floudas D."/>
            <person name="Copeland A."/>
            <person name="Barry K.W."/>
            <person name="Cichocki N."/>
            <person name="Veneault-Fourrey C."/>
            <person name="LaButti K."/>
            <person name="Lindquist E.A."/>
            <person name="Lipzen A."/>
            <person name="Lundell T."/>
            <person name="Morin E."/>
            <person name="Murat C."/>
            <person name="Riley R."/>
            <person name="Ohm R."/>
            <person name="Sun H."/>
            <person name="Tunlid A."/>
            <person name="Henrissat B."/>
            <person name="Grigoriev I.V."/>
            <person name="Hibbett D.S."/>
            <person name="Martin F."/>
        </authorList>
    </citation>
    <scope>NUCLEOTIDE SEQUENCE [LARGE SCALE GENOMIC DNA]</scope>
    <source>
        <strain evidence="3">h7</strain>
    </source>
</reference>
<reference evidence="2 3" key="1">
    <citation type="submission" date="2014-04" db="EMBL/GenBank/DDBJ databases">
        <authorList>
            <consortium name="DOE Joint Genome Institute"/>
            <person name="Kuo A."/>
            <person name="Gay G."/>
            <person name="Dore J."/>
            <person name="Kohler A."/>
            <person name="Nagy L.G."/>
            <person name="Floudas D."/>
            <person name="Copeland A."/>
            <person name="Barry K.W."/>
            <person name="Cichocki N."/>
            <person name="Veneault-Fourrey C."/>
            <person name="LaButti K."/>
            <person name="Lindquist E.A."/>
            <person name="Lipzen A."/>
            <person name="Lundell T."/>
            <person name="Morin E."/>
            <person name="Murat C."/>
            <person name="Sun H."/>
            <person name="Tunlid A."/>
            <person name="Henrissat B."/>
            <person name="Grigoriev I.V."/>
            <person name="Hibbett D.S."/>
            <person name="Martin F."/>
            <person name="Nordberg H.P."/>
            <person name="Cantor M.N."/>
            <person name="Hua S.X."/>
        </authorList>
    </citation>
    <scope>NUCLEOTIDE SEQUENCE [LARGE SCALE GENOMIC DNA]</scope>
    <source>
        <strain evidence="3">h7</strain>
    </source>
</reference>
<dbReference type="InterPro" id="IPR025476">
    <property type="entry name" value="Helitron_helicase-like"/>
</dbReference>
<dbReference type="EMBL" id="KN831770">
    <property type="protein sequence ID" value="KIM46620.1"/>
    <property type="molecule type" value="Genomic_DNA"/>
</dbReference>
<proteinExistence type="predicted"/>
<keyword evidence="3" id="KW-1185">Reference proteome</keyword>
<feature type="domain" description="Helitron helicase-like" evidence="1">
    <location>
        <begin position="3"/>
        <end position="134"/>
    </location>
</feature>
<gene>
    <name evidence="2" type="ORF">M413DRAFT_55253</name>
</gene>
<dbReference type="HOGENOM" id="CLU_080483_1_0_1"/>
<protein>
    <recommendedName>
        <fullName evidence="1">Helitron helicase-like domain-containing protein</fullName>
    </recommendedName>
</protein>
<dbReference type="STRING" id="686832.A0A0C3CCZ1"/>
<name>A0A0C3CCZ1_HEBCY</name>
<dbReference type="Proteomes" id="UP000053424">
    <property type="component" value="Unassembled WGS sequence"/>
</dbReference>
<feature type="non-terminal residue" evidence="2">
    <location>
        <position position="155"/>
    </location>
</feature>
<organism evidence="2 3">
    <name type="scientific">Hebeloma cylindrosporum</name>
    <dbReference type="NCBI Taxonomy" id="76867"/>
    <lineage>
        <taxon>Eukaryota</taxon>
        <taxon>Fungi</taxon>
        <taxon>Dikarya</taxon>
        <taxon>Basidiomycota</taxon>
        <taxon>Agaricomycotina</taxon>
        <taxon>Agaricomycetes</taxon>
        <taxon>Agaricomycetidae</taxon>
        <taxon>Agaricales</taxon>
        <taxon>Agaricineae</taxon>
        <taxon>Hymenogastraceae</taxon>
        <taxon>Hebeloma</taxon>
    </lineage>
</organism>